<accession>A0A1H9KYF9</accession>
<feature type="transmembrane region" description="Helical" evidence="8">
    <location>
        <begin position="87"/>
        <end position="108"/>
    </location>
</feature>
<keyword evidence="6 8" id="KW-1133">Transmembrane helix</keyword>
<evidence type="ECO:0000313" key="9">
    <source>
        <dbReference type="EMBL" id="SER04196.1"/>
    </source>
</evidence>
<dbReference type="OrthoDB" id="9793390at2"/>
<keyword evidence="3" id="KW-0813">Transport</keyword>
<dbReference type="Pfam" id="PF01594">
    <property type="entry name" value="AI-2E_transport"/>
    <property type="match status" value="1"/>
</dbReference>
<dbReference type="InterPro" id="IPR002549">
    <property type="entry name" value="AI-2E-like"/>
</dbReference>
<reference evidence="9 10" key="1">
    <citation type="submission" date="2016-10" db="EMBL/GenBank/DDBJ databases">
        <authorList>
            <person name="de Groot N.N."/>
        </authorList>
    </citation>
    <scope>NUCLEOTIDE SEQUENCE [LARGE SCALE GENOMIC DNA]</scope>
    <source>
        <strain evidence="9 10">DSM 15827</strain>
    </source>
</reference>
<proteinExistence type="inferred from homology"/>
<sequence>MKLTGEEKRKVFVSLIIVSISILVYQILNNLDAIHTAITINYKSIFMPIIVAFFMAYIMNLLMSSIENKFNQQEKLKTLSPGVKRGLSLSLTILLIIIGLVILLAFAIPQFVASINQLVKNIDTYVSEIPKLVDYLTTTFDKQPSPVIVEKVTEMVNSAINFLSSYVTMVLAKMNTWIFGTVSSIFNFILSFSLSIYILIDKEKLLNTFNRLIRSMTSDKRYNQIIRFLTVLNQSFENFFSGQITEGMLLAVISVVSMYLLGFKYYFLIGVIIGLTNIIPIIGSWLGGIVGVFLLLIVDPIQAVWFLLYIIILQQIESNIIYQYVVGGKVGLSGFWMFVAVIVGQGLGGLPGIIIGIPLFTTLQVIVDEYIDKRLAKKGINLASSRQIKTKRRPKFYRKHRNRRRNRIQE</sequence>
<dbReference type="PANTHER" id="PTHR21716">
    <property type="entry name" value="TRANSMEMBRANE PROTEIN"/>
    <property type="match status" value="1"/>
</dbReference>
<evidence type="ECO:0000256" key="1">
    <source>
        <dbReference type="ARBA" id="ARBA00004651"/>
    </source>
</evidence>
<evidence type="ECO:0000256" key="2">
    <source>
        <dbReference type="ARBA" id="ARBA00009773"/>
    </source>
</evidence>
<dbReference type="PANTHER" id="PTHR21716:SF53">
    <property type="entry name" value="PERMEASE PERM-RELATED"/>
    <property type="match status" value="1"/>
</dbReference>
<dbReference type="GO" id="GO:0005886">
    <property type="term" value="C:plasma membrane"/>
    <property type="evidence" value="ECO:0007669"/>
    <property type="project" value="UniProtKB-SubCell"/>
</dbReference>
<evidence type="ECO:0000256" key="5">
    <source>
        <dbReference type="ARBA" id="ARBA00022692"/>
    </source>
</evidence>
<evidence type="ECO:0000256" key="3">
    <source>
        <dbReference type="ARBA" id="ARBA00022448"/>
    </source>
</evidence>
<evidence type="ECO:0000313" key="10">
    <source>
        <dbReference type="Proteomes" id="UP000198556"/>
    </source>
</evidence>
<comment type="subcellular location">
    <subcellularLocation>
        <location evidence="1">Cell membrane</location>
        <topology evidence="1">Multi-pass membrane protein</topology>
    </subcellularLocation>
</comment>
<name>A0A1H9KYF9_9LACT</name>
<gene>
    <name evidence="9" type="ORF">SAMN05421767_11619</name>
</gene>
<comment type="similarity">
    <text evidence="2">Belongs to the autoinducer-2 exporter (AI-2E) (TC 2.A.86) family.</text>
</comment>
<keyword evidence="7 8" id="KW-0472">Membrane</keyword>
<protein>
    <submittedName>
        <fullName evidence="9">Predicted PurR-regulated permease PerM</fullName>
    </submittedName>
</protein>
<keyword evidence="10" id="KW-1185">Reference proteome</keyword>
<feature type="transmembrane region" description="Helical" evidence="8">
    <location>
        <begin position="349"/>
        <end position="367"/>
    </location>
</feature>
<keyword evidence="5 8" id="KW-0812">Transmembrane</keyword>
<evidence type="ECO:0000256" key="7">
    <source>
        <dbReference type="ARBA" id="ARBA00023136"/>
    </source>
</evidence>
<evidence type="ECO:0000256" key="8">
    <source>
        <dbReference type="SAM" id="Phobius"/>
    </source>
</evidence>
<keyword evidence="4" id="KW-1003">Cell membrane</keyword>
<dbReference type="GO" id="GO:0055085">
    <property type="term" value="P:transmembrane transport"/>
    <property type="evidence" value="ECO:0007669"/>
    <property type="project" value="TreeGrafter"/>
</dbReference>
<feature type="transmembrane region" description="Helical" evidence="8">
    <location>
        <begin position="324"/>
        <end position="343"/>
    </location>
</feature>
<feature type="transmembrane region" description="Helical" evidence="8">
    <location>
        <begin position="265"/>
        <end position="286"/>
    </location>
</feature>
<dbReference type="STRING" id="137733.SAMN05421767_11619"/>
<dbReference type="RefSeq" id="WP_089746591.1">
    <property type="nucleotide sequence ID" value="NZ_FOGF01000016.1"/>
</dbReference>
<dbReference type="Proteomes" id="UP000198556">
    <property type="component" value="Unassembled WGS sequence"/>
</dbReference>
<dbReference type="EMBL" id="FOGF01000016">
    <property type="protein sequence ID" value="SER04196.1"/>
    <property type="molecule type" value="Genomic_DNA"/>
</dbReference>
<feature type="transmembrane region" description="Helical" evidence="8">
    <location>
        <begin position="12"/>
        <end position="28"/>
    </location>
</feature>
<organism evidence="9 10">
    <name type="scientific">Granulicatella balaenopterae</name>
    <dbReference type="NCBI Taxonomy" id="137733"/>
    <lineage>
        <taxon>Bacteria</taxon>
        <taxon>Bacillati</taxon>
        <taxon>Bacillota</taxon>
        <taxon>Bacilli</taxon>
        <taxon>Lactobacillales</taxon>
        <taxon>Carnobacteriaceae</taxon>
        <taxon>Granulicatella</taxon>
    </lineage>
</organism>
<feature type="transmembrane region" description="Helical" evidence="8">
    <location>
        <begin position="177"/>
        <end position="200"/>
    </location>
</feature>
<evidence type="ECO:0000256" key="4">
    <source>
        <dbReference type="ARBA" id="ARBA00022475"/>
    </source>
</evidence>
<feature type="transmembrane region" description="Helical" evidence="8">
    <location>
        <begin position="40"/>
        <end position="66"/>
    </location>
</feature>
<feature type="transmembrane region" description="Helical" evidence="8">
    <location>
        <begin position="292"/>
        <end position="312"/>
    </location>
</feature>
<evidence type="ECO:0000256" key="6">
    <source>
        <dbReference type="ARBA" id="ARBA00022989"/>
    </source>
</evidence>
<dbReference type="AlphaFoldDB" id="A0A1H9KYF9"/>